<dbReference type="PANTHER" id="PTHR43651">
    <property type="entry name" value="1,4-ALPHA-GLUCAN-BRANCHING ENZYME"/>
    <property type="match status" value="1"/>
</dbReference>
<feature type="active site" description="Proton donor" evidence="10 11">
    <location>
        <position position="385"/>
    </location>
</feature>
<dbReference type="CDD" id="cd02855">
    <property type="entry name" value="E_set_GBE_prok_N"/>
    <property type="match status" value="1"/>
</dbReference>
<keyword evidence="9 10" id="KW-0119">Carbohydrate metabolism</keyword>
<dbReference type="Pfam" id="PF00128">
    <property type="entry name" value="Alpha-amylase"/>
    <property type="match status" value="2"/>
</dbReference>
<evidence type="ECO:0000256" key="11">
    <source>
        <dbReference type="PIRSR" id="PIRSR000463-1"/>
    </source>
</evidence>
<dbReference type="SUPFAM" id="SSF51011">
    <property type="entry name" value="Glycosyl hydrolase domain"/>
    <property type="match status" value="1"/>
</dbReference>
<dbReference type="FunFam" id="2.60.40.10:FF:000169">
    <property type="entry name" value="1,4-alpha-glucan branching enzyme GlgB"/>
    <property type="match status" value="1"/>
</dbReference>
<dbReference type="Pfam" id="PF02922">
    <property type="entry name" value="CBM_48"/>
    <property type="match status" value="1"/>
</dbReference>
<comment type="subunit">
    <text evidence="10">Monomer.</text>
</comment>
<dbReference type="CDD" id="cd11322">
    <property type="entry name" value="AmyAc_Glg_BE"/>
    <property type="match status" value="1"/>
</dbReference>
<dbReference type="Gene3D" id="2.60.40.1180">
    <property type="entry name" value="Golgi alpha-mannosidase II"/>
    <property type="match status" value="1"/>
</dbReference>
<dbReference type="InterPro" id="IPR037439">
    <property type="entry name" value="Branching_enzy"/>
</dbReference>
<accession>A0A2T7BID1</accession>
<dbReference type="InterPro" id="IPR006047">
    <property type="entry name" value="GH13_cat_dom"/>
</dbReference>
<evidence type="ECO:0000259" key="12">
    <source>
        <dbReference type="SMART" id="SM00642"/>
    </source>
</evidence>
<dbReference type="GO" id="GO:0004553">
    <property type="term" value="F:hydrolase activity, hydrolyzing O-glycosyl compounds"/>
    <property type="evidence" value="ECO:0007669"/>
    <property type="project" value="InterPro"/>
</dbReference>
<evidence type="ECO:0000256" key="5">
    <source>
        <dbReference type="ARBA" id="ARBA00022600"/>
    </source>
</evidence>
<evidence type="ECO:0000256" key="2">
    <source>
        <dbReference type="ARBA" id="ARBA00002953"/>
    </source>
</evidence>
<reference evidence="13 14" key="1">
    <citation type="submission" date="2018-04" db="EMBL/GenBank/DDBJ databases">
        <title>Chitinophaga fuyangensis sp. nov., isolated from soil in a chemical factory.</title>
        <authorList>
            <person name="Chen K."/>
        </authorList>
    </citation>
    <scope>NUCLEOTIDE SEQUENCE [LARGE SCALE GENOMIC DNA]</scope>
    <source>
        <strain evidence="13 14">LY-1</strain>
    </source>
</reference>
<dbReference type="PANTHER" id="PTHR43651:SF3">
    <property type="entry name" value="1,4-ALPHA-GLUCAN-BRANCHING ENZYME"/>
    <property type="match status" value="1"/>
</dbReference>
<dbReference type="RefSeq" id="WP_108687865.1">
    <property type="nucleotide sequence ID" value="NZ_QCYK01000002.1"/>
</dbReference>
<evidence type="ECO:0000256" key="6">
    <source>
        <dbReference type="ARBA" id="ARBA00022676"/>
    </source>
</evidence>
<dbReference type="Proteomes" id="UP000244450">
    <property type="component" value="Unassembled WGS sequence"/>
</dbReference>
<dbReference type="EC" id="2.4.1.18" evidence="10"/>
<dbReference type="InterPro" id="IPR004193">
    <property type="entry name" value="Glyco_hydro_13_N"/>
</dbReference>
<dbReference type="UniPathway" id="UPA00164"/>
<evidence type="ECO:0000313" key="14">
    <source>
        <dbReference type="Proteomes" id="UP000244450"/>
    </source>
</evidence>
<evidence type="ECO:0000256" key="9">
    <source>
        <dbReference type="ARBA" id="ARBA00023277"/>
    </source>
</evidence>
<dbReference type="PIRSF" id="PIRSF000463">
    <property type="entry name" value="GlgB"/>
    <property type="match status" value="1"/>
</dbReference>
<proteinExistence type="inferred from homology"/>
<comment type="caution">
    <text evidence="13">The sequence shown here is derived from an EMBL/GenBank/DDBJ whole genome shotgun (WGS) entry which is preliminary data.</text>
</comment>
<dbReference type="SUPFAM" id="SSF51445">
    <property type="entry name" value="(Trans)glycosidases"/>
    <property type="match status" value="1"/>
</dbReference>
<evidence type="ECO:0000256" key="4">
    <source>
        <dbReference type="ARBA" id="ARBA00009000"/>
    </source>
</evidence>
<dbReference type="InterPro" id="IPR006048">
    <property type="entry name" value="A-amylase/branching_C"/>
</dbReference>
<feature type="active site" description="Nucleophile" evidence="10 11">
    <location>
        <position position="332"/>
    </location>
</feature>
<dbReference type="EMBL" id="QCYK01000002">
    <property type="protein sequence ID" value="PUZ26028.1"/>
    <property type="molecule type" value="Genomic_DNA"/>
</dbReference>
<dbReference type="InterPro" id="IPR014756">
    <property type="entry name" value="Ig_E-set"/>
</dbReference>
<organism evidence="13 14">
    <name type="scientific">Chitinophaga parva</name>
    <dbReference type="NCBI Taxonomy" id="2169414"/>
    <lineage>
        <taxon>Bacteria</taxon>
        <taxon>Pseudomonadati</taxon>
        <taxon>Bacteroidota</taxon>
        <taxon>Chitinophagia</taxon>
        <taxon>Chitinophagales</taxon>
        <taxon>Chitinophagaceae</taxon>
        <taxon>Chitinophaga</taxon>
    </lineage>
</organism>
<keyword evidence="7 10" id="KW-0808">Transferase</keyword>
<evidence type="ECO:0000256" key="7">
    <source>
        <dbReference type="ARBA" id="ARBA00022679"/>
    </source>
</evidence>
<dbReference type="SUPFAM" id="SSF81296">
    <property type="entry name" value="E set domains"/>
    <property type="match status" value="1"/>
</dbReference>
<keyword evidence="8 10" id="KW-0320">Glycogen biosynthesis</keyword>
<dbReference type="NCBIfam" id="TIGR01515">
    <property type="entry name" value="branching_enzym"/>
    <property type="match status" value="1"/>
</dbReference>
<dbReference type="FunFam" id="2.60.40.1180:FF:000002">
    <property type="entry name" value="1,4-alpha-glucan branching enzyme GlgB"/>
    <property type="match status" value="1"/>
</dbReference>
<gene>
    <name evidence="10" type="primary">glgB</name>
    <name evidence="13" type="ORF">DCC81_17450</name>
</gene>
<dbReference type="FunFam" id="3.20.20.80:FF:000003">
    <property type="entry name" value="1,4-alpha-glucan branching enzyme GlgB"/>
    <property type="match status" value="1"/>
</dbReference>
<evidence type="ECO:0000256" key="8">
    <source>
        <dbReference type="ARBA" id="ARBA00023056"/>
    </source>
</evidence>
<protein>
    <recommendedName>
        <fullName evidence="10">1,4-alpha-glucan branching enzyme GlgB</fullName>
        <ecNumber evidence="10">2.4.1.18</ecNumber>
    </recommendedName>
    <alternativeName>
        <fullName evidence="10">1,4-alpha-D-glucan:1,4-alpha-D-glucan 6-glucosyl-transferase</fullName>
    </alternativeName>
    <alternativeName>
        <fullName evidence="10">Alpha-(1-&gt;4)-glucan branching enzyme</fullName>
    </alternativeName>
    <alternativeName>
        <fullName evidence="10">Glycogen branching enzyme</fullName>
        <shortName evidence="10">BE</shortName>
    </alternativeName>
</protein>
<dbReference type="NCBIfam" id="NF003811">
    <property type="entry name" value="PRK05402.1"/>
    <property type="match status" value="1"/>
</dbReference>
<dbReference type="NCBIfam" id="NF008967">
    <property type="entry name" value="PRK12313.1"/>
    <property type="match status" value="1"/>
</dbReference>
<feature type="domain" description="Glycosyl hydrolase family 13 catalytic" evidence="12">
    <location>
        <begin position="172"/>
        <end position="514"/>
    </location>
</feature>
<evidence type="ECO:0000256" key="3">
    <source>
        <dbReference type="ARBA" id="ARBA00004964"/>
    </source>
</evidence>
<keyword evidence="5 10" id="KW-0321">Glycogen metabolism</keyword>
<dbReference type="InterPro" id="IPR013780">
    <property type="entry name" value="Glyco_hydro_b"/>
</dbReference>
<dbReference type="SMART" id="SM00642">
    <property type="entry name" value="Aamy"/>
    <property type="match status" value="1"/>
</dbReference>
<comment type="similarity">
    <text evidence="4 10">Belongs to the glycosyl hydrolase 13 family. GlgB subfamily.</text>
</comment>
<dbReference type="AlphaFoldDB" id="A0A2T7BID1"/>
<evidence type="ECO:0000256" key="1">
    <source>
        <dbReference type="ARBA" id="ARBA00000826"/>
    </source>
</evidence>
<dbReference type="Pfam" id="PF02806">
    <property type="entry name" value="Alpha-amylase_C"/>
    <property type="match status" value="1"/>
</dbReference>
<dbReference type="HAMAP" id="MF_00685">
    <property type="entry name" value="GlgB"/>
    <property type="match status" value="1"/>
</dbReference>
<dbReference type="InterPro" id="IPR006407">
    <property type="entry name" value="GlgB"/>
</dbReference>
<dbReference type="GO" id="GO:0003844">
    <property type="term" value="F:1,4-alpha-glucan branching enzyme activity"/>
    <property type="evidence" value="ECO:0007669"/>
    <property type="project" value="UniProtKB-UniRule"/>
</dbReference>
<keyword evidence="6 10" id="KW-0328">Glycosyltransferase</keyword>
<sequence>MATQRKKSTSKLTAVATGILPYTLFTEFDIALFGSGKHYRLYEKFGSHAVSHEEAGNGMYFAVWAPNARRVSVVGDFNGWNKDSHVLLPRWDKSGIWEGFVPGVDYGEKYKYCIISATGDELYKGDPYANEWELRPKTASVTTSLEYKWKDKKWLTNRHKKNSLQSPITVYEVHLGSWRRPDPNDHEVFYSYREITEMLVPYVAEMGFTHVELLPVMEHPFDGSWGYQITGYYAPTSRYGSPTEFMAMVDAFHQAGIGVILDWVPSHFPYDAHGLYKFDGSFVYESEDERKGYHPDWNSYIFNYARNEVKSFLISNAVFWLDKFHVDGLRVDAVASIIHLNYSRPEGTWEPNIHGGPENLEAIAFLQEMNTYIYATFPDVQMIAEESTSFYGVSKPVFAGGLGFGQKWMMGWMNDTLRYFKADPVYRKTMQDQFSFSIAYAFSENFMLPLSHDEVVHGKSSLLYKMPGDDWQKFANLRTMYTYMFTHPGTKLLFMGGEFGQTGEWNYKGELYWHLLQYASHEGLQHYVRALNELYTSHPGLYEKQFEYEGFEWVTVNDYDNSVVAYARHGKMEKDQVLVVLNMTPVPRLGYSLGMREEGTWEVILNSDDDMYGGSGVGNTGPLRTTMEEWNGKPYRLMLDAPPLGALVLKRRK</sequence>
<name>A0A2T7BID1_9BACT</name>
<dbReference type="Gene3D" id="2.60.40.10">
    <property type="entry name" value="Immunoglobulins"/>
    <property type="match status" value="1"/>
</dbReference>
<comment type="pathway">
    <text evidence="3 10">Glycan biosynthesis; glycogen biosynthesis.</text>
</comment>
<comment type="function">
    <text evidence="2 10">Catalyzes the formation of the alpha-1,6-glucosidic linkages in glycogen by scission of a 1,4-alpha-linked oligosaccharide from growing alpha-1,4-glucan chains and the subsequent attachment of the oligosaccharide to the alpha-1,6 position.</text>
</comment>
<dbReference type="OrthoDB" id="9800174at2"/>
<dbReference type="Gene3D" id="3.20.20.80">
    <property type="entry name" value="Glycosidases"/>
    <property type="match status" value="1"/>
</dbReference>
<dbReference type="InterPro" id="IPR013783">
    <property type="entry name" value="Ig-like_fold"/>
</dbReference>
<comment type="catalytic activity">
    <reaction evidence="1 10">
        <text>Transfers a segment of a (1-&gt;4)-alpha-D-glucan chain to a primary hydroxy group in a similar glucan chain.</text>
        <dbReference type="EC" id="2.4.1.18"/>
    </reaction>
</comment>
<keyword evidence="14" id="KW-1185">Reference proteome</keyword>
<evidence type="ECO:0000313" key="13">
    <source>
        <dbReference type="EMBL" id="PUZ26028.1"/>
    </source>
</evidence>
<dbReference type="GO" id="GO:0005978">
    <property type="term" value="P:glycogen biosynthetic process"/>
    <property type="evidence" value="ECO:0007669"/>
    <property type="project" value="UniProtKB-UniRule"/>
</dbReference>
<dbReference type="GO" id="GO:0043169">
    <property type="term" value="F:cation binding"/>
    <property type="evidence" value="ECO:0007669"/>
    <property type="project" value="InterPro"/>
</dbReference>
<dbReference type="InterPro" id="IPR044143">
    <property type="entry name" value="GlgB_N_E_set_prok"/>
</dbReference>
<evidence type="ECO:0000256" key="10">
    <source>
        <dbReference type="HAMAP-Rule" id="MF_00685"/>
    </source>
</evidence>
<dbReference type="InterPro" id="IPR017853">
    <property type="entry name" value="GH"/>
</dbReference>
<dbReference type="GO" id="GO:0005829">
    <property type="term" value="C:cytosol"/>
    <property type="evidence" value="ECO:0007669"/>
    <property type="project" value="TreeGrafter"/>
</dbReference>